<evidence type="ECO:0000256" key="1">
    <source>
        <dbReference type="SAM" id="Phobius"/>
    </source>
</evidence>
<gene>
    <name evidence="2" type="ORF">UU65_C0003G0120</name>
</gene>
<reference evidence="2 3" key="1">
    <citation type="journal article" date="2015" name="Nature">
        <title>rRNA introns, odd ribosomes, and small enigmatic genomes across a large radiation of phyla.</title>
        <authorList>
            <person name="Brown C.T."/>
            <person name="Hug L.A."/>
            <person name="Thomas B.C."/>
            <person name="Sharon I."/>
            <person name="Castelle C.J."/>
            <person name="Singh A."/>
            <person name="Wilkins M.J."/>
            <person name="Williams K.H."/>
            <person name="Banfield J.F."/>
        </authorList>
    </citation>
    <scope>NUCLEOTIDE SEQUENCE [LARGE SCALE GENOMIC DNA]</scope>
</reference>
<comment type="caution">
    <text evidence="2">The sequence shown here is derived from an EMBL/GenBank/DDBJ whole genome shotgun (WGS) entry which is preliminary data.</text>
</comment>
<name>A0A0G0W7V7_UNCC2</name>
<keyword evidence="1" id="KW-0472">Membrane</keyword>
<proteinExistence type="predicted"/>
<dbReference type="EMBL" id="LCBL01000003">
    <property type="protein sequence ID" value="KKS09065.1"/>
    <property type="molecule type" value="Genomic_DNA"/>
</dbReference>
<keyword evidence="1" id="KW-0812">Transmembrane</keyword>
<keyword evidence="1" id="KW-1133">Transmembrane helix</keyword>
<feature type="transmembrane region" description="Helical" evidence="1">
    <location>
        <begin position="6"/>
        <end position="34"/>
    </location>
</feature>
<evidence type="ECO:0000313" key="2">
    <source>
        <dbReference type="EMBL" id="KKS09065.1"/>
    </source>
</evidence>
<dbReference type="AlphaFoldDB" id="A0A0G0W7V7"/>
<accession>A0A0G0W7V7</accession>
<evidence type="ECO:0000313" key="3">
    <source>
        <dbReference type="Proteomes" id="UP000033869"/>
    </source>
</evidence>
<organism evidence="2 3">
    <name type="scientific">candidate division CPR2 bacterium GW2011_GWC1_41_48</name>
    <dbReference type="NCBI Taxonomy" id="1618344"/>
    <lineage>
        <taxon>Bacteria</taxon>
        <taxon>Bacteria division CPR2</taxon>
    </lineage>
</organism>
<sequence>MELSFTNIFILLLLGKIAALFFARQILALLLVFIGTMIEISWKIYPEKG</sequence>
<dbReference type="Proteomes" id="UP000033869">
    <property type="component" value="Unassembled WGS sequence"/>
</dbReference>
<protein>
    <submittedName>
        <fullName evidence="2">Uncharacterized protein</fullName>
    </submittedName>
</protein>